<keyword evidence="5 6" id="KW-0472">Membrane</keyword>
<evidence type="ECO:0000256" key="6">
    <source>
        <dbReference type="SAM" id="Phobius"/>
    </source>
</evidence>
<dbReference type="AlphaFoldDB" id="A0A163RMB7"/>
<feature type="transmembrane region" description="Helical" evidence="6">
    <location>
        <begin position="44"/>
        <end position="66"/>
    </location>
</feature>
<dbReference type="CDD" id="cd06173">
    <property type="entry name" value="MFS_MefA_like"/>
    <property type="match status" value="1"/>
</dbReference>
<dbReference type="Gene3D" id="1.20.1250.20">
    <property type="entry name" value="MFS general substrate transporter like domains"/>
    <property type="match status" value="1"/>
</dbReference>
<dbReference type="PANTHER" id="PTHR23513">
    <property type="entry name" value="INTEGRAL MEMBRANE EFFLUX PROTEIN-RELATED"/>
    <property type="match status" value="1"/>
</dbReference>
<dbReference type="PANTHER" id="PTHR23513:SF6">
    <property type="entry name" value="MAJOR FACILITATOR SUPERFAMILY ASSOCIATED DOMAIN-CONTAINING PROTEIN"/>
    <property type="match status" value="1"/>
</dbReference>
<sequence length="412" mass="45097">MSIQNVFKFPHLVILWISQLFSAIGDHLYVVAITWIAIQELGSSAAYVIGAGTFSALFFGVLGGIYADRCNRLKTMIVTDLLRALLVACIPVIEWVTEIHLWHLVIISVAVSGLGTFFNPSLQSSLPSLCKDPKLLQQTNALMDTTHRLARILGPGLTGVFLLFLPLPHFFSFDSLTFVVSAIALTFIRKSFLKTDDHLQSKPTHKVQTPLRDLTQAFILLRHHKLLVWALISLGLVNLCWGAVYMVGVPLLTEKVLNESIASFGLIGGAYGVGNIISLLVVGNMKRNMVYMYIGHLILGIGFIVIASADTLWVALLGAVIAAFGSPMGDILLLTIIQTDFPETQIGKIYSFRSLIGGLGLSLGTLLASMFYRLLPISVVMFIFSAIIIGIGLSGIMILKRINLKPVFHYSK</sequence>
<evidence type="ECO:0000313" key="7">
    <source>
        <dbReference type="EMBL" id="KZE67159.1"/>
    </source>
</evidence>
<feature type="transmembrane region" description="Helical" evidence="6">
    <location>
        <begin position="171"/>
        <end position="188"/>
    </location>
</feature>
<evidence type="ECO:0000256" key="1">
    <source>
        <dbReference type="ARBA" id="ARBA00004651"/>
    </source>
</evidence>
<dbReference type="GO" id="GO:0022857">
    <property type="term" value="F:transmembrane transporter activity"/>
    <property type="evidence" value="ECO:0007669"/>
    <property type="project" value="InterPro"/>
</dbReference>
<dbReference type="Pfam" id="PF07690">
    <property type="entry name" value="MFS_1"/>
    <property type="match status" value="1"/>
</dbReference>
<keyword evidence="4 6" id="KW-1133">Transmembrane helix</keyword>
<dbReference type="Proteomes" id="UP000076567">
    <property type="component" value="Unassembled WGS sequence"/>
</dbReference>
<feature type="transmembrane region" description="Helical" evidence="6">
    <location>
        <begin position="377"/>
        <end position="399"/>
    </location>
</feature>
<feature type="transmembrane region" description="Helical" evidence="6">
    <location>
        <begin position="349"/>
        <end position="371"/>
    </location>
</feature>
<gene>
    <name evidence="7" type="ORF">AWM68_04690</name>
</gene>
<evidence type="ECO:0000256" key="3">
    <source>
        <dbReference type="ARBA" id="ARBA00022692"/>
    </source>
</evidence>
<feature type="transmembrane region" description="Helical" evidence="6">
    <location>
        <begin position="12"/>
        <end position="38"/>
    </location>
</feature>
<reference evidence="8" key="1">
    <citation type="submission" date="2016-01" db="EMBL/GenBank/DDBJ databases">
        <title>Draft genome of Chromobacterium sp. F49.</title>
        <authorList>
            <person name="Hong K.W."/>
        </authorList>
    </citation>
    <scope>NUCLEOTIDE SEQUENCE [LARGE SCALE GENOMIC DNA]</scope>
    <source>
        <strain evidence="8">P7IIIA</strain>
    </source>
</reference>
<dbReference type="OrthoDB" id="9775268at2"/>
<dbReference type="InterPro" id="IPR022324">
    <property type="entry name" value="Bacilysin_exporter_BacE_put"/>
</dbReference>
<evidence type="ECO:0008006" key="9">
    <source>
        <dbReference type="Google" id="ProtNLM"/>
    </source>
</evidence>
<dbReference type="GO" id="GO:0005886">
    <property type="term" value="C:plasma membrane"/>
    <property type="evidence" value="ECO:0007669"/>
    <property type="project" value="UniProtKB-SubCell"/>
</dbReference>
<feature type="transmembrane region" description="Helical" evidence="6">
    <location>
        <begin position="313"/>
        <end position="337"/>
    </location>
</feature>
<dbReference type="PRINTS" id="PR01988">
    <property type="entry name" value="EXPORTERBACE"/>
</dbReference>
<accession>A0A163RMB7</accession>
<name>A0A163RMB7_9BACL</name>
<dbReference type="InterPro" id="IPR036259">
    <property type="entry name" value="MFS_trans_sf"/>
</dbReference>
<keyword evidence="8" id="KW-1185">Reference proteome</keyword>
<dbReference type="SUPFAM" id="SSF103473">
    <property type="entry name" value="MFS general substrate transporter"/>
    <property type="match status" value="1"/>
</dbReference>
<proteinExistence type="predicted"/>
<organism evidence="7 8">
    <name type="scientific">Fictibacillus phosphorivorans</name>
    <dbReference type="NCBI Taxonomy" id="1221500"/>
    <lineage>
        <taxon>Bacteria</taxon>
        <taxon>Bacillati</taxon>
        <taxon>Bacillota</taxon>
        <taxon>Bacilli</taxon>
        <taxon>Bacillales</taxon>
        <taxon>Fictibacillaceae</taxon>
        <taxon>Fictibacillus</taxon>
    </lineage>
</organism>
<keyword evidence="3 6" id="KW-0812">Transmembrane</keyword>
<feature type="transmembrane region" description="Helical" evidence="6">
    <location>
        <begin position="289"/>
        <end position="307"/>
    </location>
</feature>
<dbReference type="RefSeq" id="WP_066239851.1">
    <property type="nucleotide sequence ID" value="NZ_LRFC01000012.1"/>
</dbReference>
<evidence type="ECO:0000313" key="8">
    <source>
        <dbReference type="Proteomes" id="UP000076567"/>
    </source>
</evidence>
<dbReference type="EMBL" id="LRFC01000012">
    <property type="protein sequence ID" value="KZE67159.1"/>
    <property type="molecule type" value="Genomic_DNA"/>
</dbReference>
<feature type="transmembrane region" description="Helical" evidence="6">
    <location>
        <begin position="260"/>
        <end position="282"/>
    </location>
</feature>
<evidence type="ECO:0000256" key="4">
    <source>
        <dbReference type="ARBA" id="ARBA00022989"/>
    </source>
</evidence>
<comment type="caution">
    <text evidence="7">The sequence shown here is derived from an EMBL/GenBank/DDBJ whole genome shotgun (WGS) entry which is preliminary data.</text>
</comment>
<feature type="transmembrane region" description="Helical" evidence="6">
    <location>
        <begin position="149"/>
        <end position="165"/>
    </location>
</feature>
<evidence type="ECO:0000256" key="2">
    <source>
        <dbReference type="ARBA" id="ARBA00022475"/>
    </source>
</evidence>
<dbReference type="InterPro" id="IPR011701">
    <property type="entry name" value="MFS"/>
</dbReference>
<feature type="transmembrane region" description="Helical" evidence="6">
    <location>
        <begin position="226"/>
        <end position="248"/>
    </location>
</feature>
<keyword evidence="2" id="KW-1003">Cell membrane</keyword>
<protein>
    <recommendedName>
        <fullName evidence="9">MFS transporter</fullName>
    </recommendedName>
</protein>
<comment type="subcellular location">
    <subcellularLocation>
        <location evidence="1">Cell membrane</location>
        <topology evidence="1">Multi-pass membrane protein</topology>
    </subcellularLocation>
</comment>
<evidence type="ECO:0000256" key="5">
    <source>
        <dbReference type="ARBA" id="ARBA00023136"/>
    </source>
</evidence>